<evidence type="ECO:0000313" key="1">
    <source>
        <dbReference type="EMBL" id="PZR35795.1"/>
    </source>
</evidence>
<gene>
    <name evidence="1" type="ORF">DI526_05770</name>
</gene>
<dbReference type="EMBL" id="QFQZ01000012">
    <property type="protein sequence ID" value="PZR35795.1"/>
    <property type="molecule type" value="Genomic_DNA"/>
</dbReference>
<evidence type="ECO:0000313" key="2">
    <source>
        <dbReference type="Proteomes" id="UP000249393"/>
    </source>
</evidence>
<comment type="caution">
    <text evidence="1">The sequence shown here is derived from an EMBL/GenBank/DDBJ whole genome shotgun (WGS) entry which is preliminary data.</text>
</comment>
<dbReference type="RefSeq" id="WP_304275260.1">
    <property type="nucleotide sequence ID" value="NZ_QFQZ01000012.1"/>
</dbReference>
<accession>A0A2W5VKE9</accession>
<protein>
    <submittedName>
        <fullName evidence="1">Uncharacterized protein</fullName>
    </submittedName>
</protein>
<proteinExistence type="predicted"/>
<organism evidence="1 2">
    <name type="scientific">Caulobacter segnis</name>
    <dbReference type="NCBI Taxonomy" id="88688"/>
    <lineage>
        <taxon>Bacteria</taxon>
        <taxon>Pseudomonadati</taxon>
        <taxon>Pseudomonadota</taxon>
        <taxon>Alphaproteobacteria</taxon>
        <taxon>Caulobacterales</taxon>
        <taxon>Caulobacteraceae</taxon>
        <taxon>Caulobacter</taxon>
    </lineage>
</organism>
<reference evidence="1 2" key="1">
    <citation type="submission" date="2017-08" db="EMBL/GenBank/DDBJ databases">
        <title>Infants hospitalized years apart are colonized by the same room-sourced microbial strains.</title>
        <authorList>
            <person name="Brooks B."/>
            <person name="Olm M.R."/>
            <person name="Firek B.A."/>
            <person name="Baker R."/>
            <person name="Thomas B.C."/>
            <person name="Morowitz M.J."/>
            <person name="Banfield J.F."/>
        </authorList>
    </citation>
    <scope>NUCLEOTIDE SEQUENCE [LARGE SCALE GENOMIC DNA]</scope>
    <source>
        <strain evidence="1">S2_003_000_R2_4</strain>
    </source>
</reference>
<name>A0A2W5VKE9_9CAUL</name>
<sequence>MQTLTRNGTDGRVYGGDCDLIHIADGKRTAAGMLAANFIEGQMRENAERSGARSPREAETQLLCPGCYMIVLVNAAAELAARNRQPLSELGRTMAAAFTKLADCETSLEACIEEIQIILDGDDVAVCSLLEDGE</sequence>
<dbReference type="AlphaFoldDB" id="A0A2W5VKE9"/>
<dbReference type="Proteomes" id="UP000249393">
    <property type="component" value="Unassembled WGS sequence"/>
</dbReference>